<feature type="transmembrane region" description="Helical" evidence="7">
    <location>
        <begin position="287"/>
        <end position="309"/>
    </location>
</feature>
<evidence type="ECO:0000256" key="4">
    <source>
        <dbReference type="ARBA" id="ARBA00022989"/>
    </source>
</evidence>
<keyword evidence="5 7" id="KW-0472">Membrane</keyword>
<name>B6WB79_9FIRM</name>
<feature type="transmembrane region" description="Helical" evidence="7">
    <location>
        <begin position="401"/>
        <end position="428"/>
    </location>
</feature>
<protein>
    <submittedName>
        <fullName evidence="9">Na+/H+ antiporter family protein</fullName>
    </submittedName>
</protein>
<feature type="transmembrane region" description="Helical" evidence="7">
    <location>
        <begin position="219"/>
        <end position="244"/>
    </location>
</feature>
<evidence type="ECO:0000256" key="3">
    <source>
        <dbReference type="ARBA" id="ARBA00022692"/>
    </source>
</evidence>
<evidence type="ECO:0000256" key="1">
    <source>
        <dbReference type="ARBA" id="ARBA00004651"/>
    </source>
</evidence>
<feature type="domain" description="Na+/H+ antiporter NhaC-like C-terminal" evidence="8">
    <location>
        <begin position="190"/>
        <end position="503"/>
    </location>
</feature>
<dbReference type="InterPro" id="IPR018461">
    <property type="entry name" value="Na/H_Antiport_NhaC-like_C"/>
</dbReference>
<organism evidence="9 10">
    <name type="scientific">Anaerococcus hydrogenalis DSM 7454</name>
    <dbReference type="NCBI Taxonomy" id="561177"/>
    <lineage>
        <taxon>Bacteria</taxon>
        <taxon>Bacillati</taxon>
        <taxon>Bacillota</taxon>
        <taxon>Tissierellia</taxon>
        <taxon>Tissierellales</taxon>
        <taxon>Peptoniphilaceae</taxon>
        <taxon>Anaerococcus</taxon>
    </lineage>
</organism>
<evidence type="ECO:0000256" key="6">
    <source>
        <dbReference type="SAM" id="MobiDB-lite"/>
    </source>
</evidence>
<comment type="subcellular location">
    <subcellularLocation>
        <location evidence="1">Cell membrane</location>
        <topology evidence="1">Multi-pass membrane protein</topology>
    </subcellularLocation>
</comment>
<feature type="transmembrane region" description="Helical" evidence="7">
    <location>
        <begin position="31"/>
        <end position="50"/>
    </location>
</feature>
<keyword evidence="3 7" id="KW-0812">Transmembrane</keyword>
<dbReference type="STRING" id="561177.ANHYDRO_01860"/>
<comment type="caution">
    <text evidence="9">The sequence shown here is derived from an EMBL/GenBank/DDBJ whole genome shotgun (WGS) entry which is preliminary data.</text>
</comment>
<feature type="transmembrane region" description="Helical" evidence="7">
    <location>
        <begin position="321"/>
        <end position="342"/>
    </location>
</feature>
<dbReference type="Pfam" id="PF03553">
    <property type="entry name" value="Na_H_antiporter"/>
    <property type="match status" value="1"/>
</dbReference>
<dbReference type="eggNOG" id="COG1757">
    <property type="taxonomic scope" value="Bacteria"/>
</dbReference>
<dbReference type="Proteomes" id="UP000005451">
    <property type="component" value="Unassembled WGS sequence"/>
</dbReference>
<feature type="region of interest" description="Disordered" evidence="6">
    <location>
        <begin position="260"/>
        <end position="279"/>
    </location>
</feature>
<evidence type="ECO:0000313" key="10">
    <source>
        <dbReference type="Proteomes" id="UP000005451"/>
    </source>
</evidence>
<evidence type="ECO:0000256" key="7">
    <source>
        <dbReference type="SAM" id="Phobius"/>
    </source>
</evidence>
<dbReference type="GO" id="GO:0005886">
    <property type="term" value="C:plasma membrane"/>
    <property type="evidence" value="ECO:0007669"/>
    <property type="project" value="UniProtKB-SubCell"/>
</dbReference>
<feature type="transmembrane region" description="Helical" evidence="7">
    <location>
        <begin position="57"/>
        <end position="80"/>
    </location>
</feature>
<reference evidence="9 10" key="2">
    <citation type="submission" date="2008-10" db="EMBL/GenBank/DDBJ databases">
        <title>Draft genome sequence of Anaerococcus hydrogenalis (DSM 7454).</title>
        <authorList>
            <person name="Sudarsanam P."/>
            <person name="Ley R."/>
            <person name="Guruge J."/>
            <person name="Turnbaugh P.J."/>
            <person name="Mahowald M."/>
            <person name="Liep D."/>
            <person name="Gordon J."/>
        </authorList>
    </citation>
    <scope>NUCLEOTIDE SEQUENCE [LARGE SCALE GENOMIC DNA]</scope>
    <source>
        <strain evidence="9 10">DSM 7454</strain>
    </source>
</reference>
<evidence type="ECO:0000313" key="9">
    <source>
        <dbReference type="EMBL" id="EEB35348.1"/>
    </source>
</evidence>
<feature type="transmembrane region" description="Helical" evidence="7">
    <location>
        <begin position="100"/>
        <end position="123"/>
    </location>
</feature>
<accession>B6WB79</accession>
<feature type="transmembrane region" description="Helical" evidence="7">
    <location>
        <begin position="480"/>
        <end position="502"/>
    </location>
</feature>
<dbReference type="PANTHER" id="PTHR43478">
    <property type="entry name" value="NA+/H+ ANTIPORTER-RELATED"/>
    <property type="match status" value="1"/>
</dbReference>
<proteinExistence type="predicted"/>
<keyword evidence="2" id="KW-1003">Cell membrane</keyword>
<feature type="transmembrane region" description="Helical" evidence="7">
    <location>
        <begin position="508"/>
        <end position="525"/>
    </location>
</feature>
<dbReference type="EMBL" id="ABXA01000044">
    <property type="protein sequence ID" value="EEB35348.1"/>
    <property type="molecule type" value="Genomic_DNA"/>
</dbReference>
<evidence type="ECO:0000256" key="2">
    <source>
        <dbReference type="ARBA" id="ARBA00022475"/>
    </source>
</evidence>
<sequence length="538" mass="58484">MATRLLSSLFLGAFFLYLQRKNFKEEIMEENIYYGFLSLLPALIAIILSISTKNIIVSLLTAVYIGSLIINKFNPFTALISMIGDFMYVKIAEDSNAQTIFMMAIIGGFVALLTATGAANSFAKNITHKIDTRAKGEVLAWLGGLVIWFTDTGNSLILGPIFEEILDKLKASKEKFAYILDVTSICDAALIPIIGWGVYSMGLIDTELKNLSLTHESSWSIYIGAIPFNFYAILALLMAGFLALTQFDYGPMLKAQHRAATTGQTMRDGGTPMRKSVKDSHKHDKDVSIMIMVIPLIIMVVTIFTNLFLNGFPKEVVPGKMIRSSIAAGFLLATLSLIILSIKDKLMTFDECMSVFLKGVSNSSFMAVLLTLAWSLGGISTQMGTAEYILKITEGFLSPQMLAAVFFLIGCIMSFATGSSWGTMAILIPLAIPMAHKMGVSLSVVVAAVSSGGLFGDSSSPISDTTMLASTGAGGDHMDFFSCMVPYSLTVGALSFITFIIAGHMASNAIIFVTMIVLFILIYILHKISMKKYGFEKF</sequence>
<dbReference type="PANTHER" id="PTHR43478:SF1">
    <property type="entry name" value="NA+_H+ ANTIPORTER NHAC-LIKE C-TERMINAL DOMAIN-CONTAINING PROTEIN"/>
    <property type="match status" value="1"/>
</dbReference>
<evidence type="ECO:0000256" key="5">
    <source>
        <dbReference type="ARBA" id="ARBA00023136"/>
    </source>
</evidence>
<reference evidence="9 10" key="1">
    <citation type="submission" date="2008-09" db="EMBL/GenBank/DDBJ databases">
        <authorList>
            <person name="Fulton L."/>
            <person name="Clifton S."/>
            <person name="Fulton B."/>
            <person name="Xu J."/>
            <person name="Minx P."/>
            <person name="Pepin K.H."/>
            <person name="Johnson M."/>
            <person name="Thiruvilangam P."/>
            <person name="Bhonagiri V."/>
            <person name="Nash W.E."/>
            <person name="Mardis E.R."/>
            <person name="Wilson R.K."/>
        </authorList>
    </citation>
    <scope>NUCLEOTIDE SEQUENCE [LARGE SCALE GENOMIC DNA]</scope>
    <source>
        <strain evidence="9 10">DSM 7454</strain>
    </source>
</reference>
<keyword evidence="4 7" id="KW-1133">Transmembrane helix</keyword>
<dbReference type="AlphaFoldDB" id="B6WB79"/>
<gene>
    <name evidence="9" type="ORF">ANHYDRO_01860</name>
</gene>
<evidence type="ECO:0000259" key="8">
    <source>
        <dbReference type="Pfam" id="PF03553"/>
    </source>
</evidence>
<feature type="transmembrane region" description="Helical" evidence="7">
    <location>
        <begin position="363"/>
        <end position="381"/>
    </location>
</feature>
<feature type="transmembrane region" description="Helical" evidence="7">
    <location>
        <begin position="176"/>
        <end position="199"/>
    </location>
</feature>